<gene>
    <name evidence="1" type="ORF">BDFB_014833</name>
</gene>
<keyword evidence="2" id="KW-1185">Reference proteome</keyword>
<evidence type="ECO:0000313" key="2">
    <source>
        <dbReference type="Proteomes" id="UP000292052"/>
    </source>
</evidence>
<dbReference type="OrthoDB" id="6767093at2759"/>
<proteinExistence type="predicted"/>
<dbReference type="EMBL" id="QDEB01034748">
    <property type="protein sequence ID" value="RZC39413.1"/>
    <property type="molecule type" value="Genomic_DNA"/>
</dbReference>
<dbReference type="AlphaFoldDB" id="A0A482W3P1"/>
<dbReference type="STRING" id="1661398.A0A482W3P1"/>
<accession>A0A482W3P1</accession>
<sequence>MLKSTLNIKKNINIEKYPKLISFLKRTKDGYVPKKSKILEIEEVEQFINEAPNDTYLLIKVRNFLNSLSRF</sequence>
<organism evidence="1 2">
    <name type="scientific">Asbolus verrucosus</name>
    <name type="common">Desert ironclad beetle</name>
    <dbReference type="NCBI Taxonomy" id="1661398"/>
    <lineage>
        <taxon>Eukaryota</taxon>
        <taxon>Metazoa</taxon>
        <taxon>Ecdysozoa</taxon>
        <taxon>Arthropoda</taxon>
        <taxon>Hexapoda</taxon>
        <taxon>Insecta</taxon>
        <taxon>Pterygota</taxon>
        <taxon>Neoptera</taxon>
        <taxon>Endopterygota</taxon>
        <taxon>Coleoptera</taxon>
        <taxon>Polyphaga</taxon>
        <taxon>Cucujiformia</taxon>
        <taxon>Tenebrionidae</taxon>
        <taxon>Pimeliinae</taxon>
        <taxon>Asbolus</taxon>
    </lineage>
</organism>
<evidence type="ECO:0000313" key="1">
    <source>
        <dbReference type="EMBL" id="RZC39413.1"/>
    </source>
</evidence>
<reference evidence="1 2" key="1">
    <citation type="submission" date="2017-03" db="EMBL/GenBank/DDBJ databases">
        <title>Genome of the blue death feigning beetle - Asbolus verrucosus.</title>
        <authorList>
            <person name="Rider S.D."/>
        </authorList>
    </citation>
    <scope>NUCLEOTIDE SEQUENCE [LARGE SCALE GENOMIC DNA]</scope>
    <source>
        <strain evidence="1">Butters</strain>
        <tissue evidence="1">Head and leg muscle</tissue>
    </source>
</reference>
<protein>
    <submittedName>
        <fullName evidence="1">Uncharacterized protein</fullName>
    </submittedName>
</protein>
<name>A0A482W3P1_ASBVE</name>
<comment type="caution">
    <text evidence="1">The sequence shown here is derived from an EMBL/GenBank/DDBJ whole genome shotgun (WGS) entry which is preliminary data.</text>
</comment>
<dbReference type="Proteomes" id="UP000292052">
    <property type="component" value="Unassembled WGS sequence"/>
</dbReference>